<proteinExistence type="predicted"/>
<organism evidence="1 2">
    <name type="scientific">Rhodococcus indonesiensis</name>
    <dbReference type="NCBI Taxonomy" id="3055869"/>
    <lineage>
        <taxon>Bacteria</taxon>
        <taxon>Bacillati</taxon>
        <taxon>Actinomycetota</taxon>
        <taxon>Actinomycetes</taxon>
        <taxon>Mycobacteriales</taxon>
        <taxon>Nocardiaceae</taxon>
        <taxon>Rhodococcus</taxon>
    </lineage>
</organism>
<protein>
    <recommendedName>
        <fullName evidence="3">DUF3263 domain-containing protein</fullName>
    </recommendedName>
</protein>
<accession>A0ABT7RP00</accession>
<reference evidence="1 2" key="1">
    <citation type="submission" date="2023-06" db="EMBL/GenBank/DDBJ databases">
        <title>Rhodococcus indonesiensis sp. nov a new member of the Rhodococcus ruber lineage isolated from a sediment of neutral hot spring.</title>
        <authorList>
            <person name="Kusuma A.B."/>
            <person name="Fenylestari G."/>
            <person name="Ammar F."/>
            <person name="Nouioui I."/>
            <person name="Goodfellow M."/>
        </authorList>
    </citation>
    <scope>NUCLEOTIDE SEQUENCE [LARGE SCALE GENOMIC DNA]</scope>
    <source>
        <strain evidence="1 2">CSLK01-03</strain>
    </source>
</reference>
<dbReference type="EMBL" id="JAUBOF010000044">
    <property type="protein sequence ID" value="MDM7489364.1"/>
    <property type="molecule type" value="Genomic_DNA"/>
</dbReference>
<dbReference type="Proteomes" id="UP001233164">
    <property type="component" value="Unassembled WGS sequence"/>
</dbReference>
<evidence type="ECO:0000313" key="1">
    <source>
        <dbReference type="EMBL" id="MDM7489364.1"/>
    </source>
</evidence>
<sequence length="82" mass="9089">MSSSSRKRTAPPGNDDPAETAVRFVAQWVRLTAAITDPPPIAHLYLDLSVLDRAVLRTARRAPRVLRTAVALAHARQHRQAR</sequence>
<dbReference type="RefSeq" id="WP_289379401.1">
    <property type="nucleotide sequence ID" value="NZ_JAUBOF010000044.1"/>
</dbReference>
<name>A0ABT7RP00_9NOCA</name>
<evidence type="ECO:0008006" key="3">
    <source>
        <dbReference type="Google" id="ProtNLM"/>
    </source>
</evidence>
<keyword evidence="2" id="KW-1185">Reference proteome</keyword>
<gene>
    <name evidence="1" type="ORF">QT969_13855</name>
</gene>
<comment type="caution">
    <text evidence="1">The sequence shown here is derived from an EMBL/GenBank/DDBJ whole genome shotgun (WGS) entry which is preliminary data.</text>
</comment>
<evidence type="ECO:0000313" key="2">
    <source>
        <dbReference type="Proteomes" id="UP001233164"/>
    </source>
</evidence>